<organism evidence="9 10">
    <name type="scientific">Coniella lustricola</name>
    <dbReference type="NCBI Taxonomy" id="2025994"/>
    <lineage>
        <taxon>Eukaryota</taxon>
        <taxon>Fungi</taxon>
        <taxon>Dikarya</taxon>
        <taxon>Ascomycota</taxon>
        <taxon>Pezizomycotina</taxon>
        <taxon>Sordariomycetes</taxon>
        <taxon>Sordariomycetidae</taxon>
        <taxon>Diaporthales</taxon>
        <taxon>Schizoparmaceae</taxon>
        <taxon>Coniella</taxon>
    </lineage>
</organism>
<evidence type="ECO:0000256" key="1">
    <source>
        <dbReference type="ARBA" id="ARBA00004123"/>
    </source>
</evidence>
<dbReference type="CDD" id="cd21693">
    <property type="entry name" value="GINS_B_Psf3"/>
    <property type="match status" value="1"/>
</dbReference>
<dbReference type="CDD" id="cd11713">
    <property type="entry name" value="GINS_A_psf3"/>
    <property type="match status" value="1"/>
</dbReference>
<keyword evidence="10" id="KW-1185">Reference proteome</keyword>
<evidence type="ECO:0000256" key="2">
    <source>
        <dbReference type="ARBA" id="ARBA00006343"/>
    </source>
</evidence>
<comment type="subunit">
    <text evidence="6">Component of the GINS complex.</text>
</comment>
<dbReference type="OrthoDB" id="10251744at2759"/>
<evidence type="ECO:0000256" key="3">
    <source>
        <dbReference type="ARBA" id="ARBA00015140"/>
    </source>
</evidence>
<accession>A0A2T2ZUU5</accession>
<feature type="domain" description="DNA replication complex GINS protein PSF3 N-terminal" evidence="8">
    <location>
        <begin position="4"/>
        <end position="55"/>
    </location>
</feature>
<dbReference type="SUPFAM" id="SSF158573">
    <property type="entry name" value="GINS helical bundle-like"/>
    <property type="match status" value="1"/>
</dbReference>
<dbReference type="AlphaFoldDB" id="A0A2T2ZUU5"/>
<dbReference type="InterPro" id="IPR036224">
    <property type="entry name" value="GINS_bundle-like_dom_sf"/>
</dbReference>
<feature type="domain" description="GINS subunit" evidence="7">
    <location>
        <begin position="79"/>
        <end position="188"/>
    </location>
</feature>
<protein>
    <recommendedName>
        <fullName evidence="3 6">DNA replication complex GINS protein PSF3</fullName>
    </recommendedName>
</protein>
<dbReference type="Gene3D" id="1.20.58.2050">
    <property type="match status" value="1"/>
</dbReference>
<comment type="subcellular location">
    <subcellularLocation>
        <location evidence="1 6">Nucleus</location>
    </subcellularLocation>
</comment>
<gene>
    <name evidence="9" type="ORF">BD289DRAFT_377874</name>
</gene>
<dbReference type="Pfam" id="PF22466">
    <property type="entry name" value="PSF3_N"/>
    <property type="match status" value="1"/>
</dbReference>
<dbReference type="Proteomes" id="UP000241462">
    <property type="component" value="Unassembled WGS sequence"/>
</dbReference>
<name>A0A2T2ZUU5_9PEZI</name>
<dbReference type="InterPro" id="IPR010492">
    <property type="entry name" value="GINS_Psf3"/>
</dbReference>
<evidence type="ECO:0000313" key="10">
    <source>
        <dbReference type="Proteomes" id="UP000241462"/>
    </source>
</evidence>
<dbReference type="SUPFAM" id="SSF160059">
    <property type="entry name" value="PriA/YqbF domain"/>
    <property type="match status" value="1"/>
</dbReference>
<evidence type="ECO:0000256" key="6">
    <source>
        <dbReference type="RuleBase" id="RU367161"/>
    </source>
</evidence>
<dbReference type="PANTHER" id="PTHR22768:SF0">
    <property type="entry name" value="DNA REPLICATION COMPLEX GINS PROTEIN PSF3"/>
    <property type="match status" value="1"/>
</dbReference>
<evidence type="ECO:0000313" key="9">
    <source>
        <dbReference type="EMBL" id="PSR77325.1"/>
    </source>
</evidence>
<keyword evidence="4 6" id="KW-0235">DNA replication</keyword>
<keyword evidence="5 6" id="KW-0539">Nucleus</keyword>
<comment type="function">
    <text evidence="6">The GINS complex plays an essential role in the initiation of DNA replication.</text>
</comment>
<dbReference type="FunCoup" id="A0A2T2ZUU5">
    <property type="interactions" value="379"/>
</dbReference>
<evidence type="ECO:0000256" key="5">
    <source>
        <dbReference type="ARBA" id="ARBA00023242"/>
    </source>
</evidence>
<dbReference type="InterPro" id="IPR021151">
    <property type="entry name" value="GINS_A"/>
</dbReference>
<dbReference type="InParanoid" id="A0A2T2ZUU5"/>
<proteinExistence type="inferred from homology"/>
<reference evidence="9 10" key="1">
    <citation type="journal article" date="2018" name="Mycol. Prog.">
        <title>Coniella lustricola, a new species from submerged detritus.</title>
        <authorList>
            <person name="Raudabaugh D.B."/>
            <person name="Iturriaga T."/>
            <person name="Carver A."/>
            <person name="Mondo S."/>
            <person name="Pangilinan J."/>
            <person name="Lipzen A."/>
            <person name="He G."/>
            <person name="Amirebrahimi M."/>
            <person name="Grigoriev I.V."/>
            <person name="Miller A.N."/>
        </authorList>
    </citation>
    <scope>NUCLEOTIDE SEQUENCE [LARGE SCALE GENOMIC DNA]</scope>
    <source>
        <strain evidence="9 10">B22-T-1</strain>
    </source>
</reference>
<dbReference type="Pfam" id="PF05916">
    <property type="entry name" value="Sld5"/>
    <property type="match status" value="1"/>
</dbReference>
<dbReference type="GO" id="GO:1902975">
    <property type="term" value="P:mitotic DNA replication initiation"/>
    <property type="evidence" value="ECO:0007669"/>
    <property type="project" value="TreeGrafter"/>
</dbReference>
<evidence type="ECO:0000259" key="8">
    <source>
        <dbReference type="Pfam" id="PF22466"/>
    </source>
</evidence>
<sequence length="194" mass="21480">MSYYDIDSILTDAEKIPCEFNVTVLNLGHLNNNPGQDLKSGTKLSLPLWLAELLALANTASNPNDDAKPFVNLSLPDALSNECVQALKADPRAVQLRQRSINFYGLATRLLDLFEERELNGVLRKTFVMRAAEIALHARKMGDSAGKEGGSNIGIGAAQDEFTRGLDEWERQLFTKAHSGLKGGKEWMENVKRH</sequence>
<dbReference type="InterPro" id="IPR038437">
    <property type="entry name" value="GINS_Psf3_sf"/>
</dbReference>
<dbReference type="GO" id="GO:0000811">
    <property type="term" value="C:GINS complex"/>
    <property type="evidence" value="ECO:0007669"/>
    <property type="project" value="UniProtKB-UniRule"/>
</dbReference>
<dbReference type="InterPro" id="IPR055221">
    <property type="entry name" value="PSF3_N"/>
</dbReference>
<comment type="similarity">
    <text evidence="2 6">Belongs to the GINS3/PSF3 family.</text>
</comment>
<dbReference type="PANTHER" id="PTHR22768">
    <property type="entry name" value="DNA REPLICATION COMPLEX GINS PROTEIN PSF3"/>
    <property type="match status" value="1"/>
</dbReference>
<dbReference type="EMBL" id="KZ678660">
    <property type="protein sequence ID" value="PSR77325.1"/>
    <property type="molecule type" value="Genomic_DNA"/>
</dbReference>
<evidence type="ECO:0000259" key="7">
    <source>
        <dbReference type="Pfam" id="PF05916"/>
    </source>
</evidence>
<dbReference type="STRING" id="2025994.A0A2T2ZUU5"/>
<evidence type="ECO:0000256" key="4">
    <source>
        <dbReference type="ARBA" id="ARBA00022705"/>
    </source>
</evidence>